<accession>A0A0P7AU21</accession>
<comment type="function">
    <text evidence="11">Mannosyltransferase involved in glycosylphosphatidylinositol-anchor biosynthesis. Transfers the third mannose to Man2-GlcN-acyl-PI during GPI precursor assembly.</text>
</comment>
<name>A0A0P7AU21_9HYPO</name>
<evidence type="ECO:0000256" key="12">
    <source>
        <dbReference type="RuleBase" id="RU363075"/>
    </source>
</evidence>
<protein>
    <recommendedName>
        <fullName evidence="12">Mannosyltransferase</fullName>
        <ecNumber evidence="12">2.4.1.-</ecNumber>
    </recommendedName>
</protein>
<dbReference type="Proteomes" id="UP000050424">
    <property type="component" value="Unassembled WGS sequence"/>
</dbReference>
<dbReference type="EMBL" id="LKCW01000189">
    <property type="protein sequence ID" value="KPM36806.1"/>
    <property type="molecule type" value="Genomic_DNA"/>
</dbReference>
<evidence type="ECO:0000256" key="9">
    <source>
        <dbReference type="ARBA" id="ARBA00022989"/>
    </source>
</evidence>
<dbReference type="UniPathway" id="UPA00196"/>
<organism evidence="13 14">
    <name type="scientific">Neonectria ditissima</name>
    <dbReference type="NCBI Taxonomy" id="78410"/>
    <lineage>
        <taxon>Eukaryota</taxon>
        <taxon>Fungi</taxon>
        <taxon>Dikarya</taxon>
        <taxon>Ascomycota</taxon>
        <taxon>Pezizomycotina</taxon>
        <taxon>Sordariomycetes</taxon>
        <taxon>Hypocreomycetidae</taxon>
        <taxon>Hypocreales</taxon>
        <taxon>Nectriaceae</taxon>
        <taxon>Neonectria</taxon>
    </lineage>
</organism>
<comment type="caution">
    <text evidence="13">The sequence shown here is derived from an EMBL/GenBank/DDBJ whole genome shotgun (WGS) entry which is preliminary data.</text>
</comment>
<evidence type="ECO:0000256" key="3">
    <source>
        <dbReference type="ARBA" id="ARBA00006065"/>
    </source>
</evidence>
<evidence type="ECO:0000256" key="10">
    <source>
        <dbReference type="ARBA" id="ARBA00023136"/>
    </source>
</evidence>
<keyword evidence="5 12" id="KW-0328">Glycosyltransferase</keyword>
<evidence type="ECO:0000256" key="7">
    <source>
        <dbReference type="ARBA" id="ARBA00022692"/>
    </source>
</evidence>
<feature type="transmembrane region" description="Helical" evidence="12">
    <location>
        <begin position="325"/>
        <end position="349"/>
    </location>
</feature>
<feature type="transmembrane region" description="Helical" evidence="12">
    <location>
        <begin position="427"/>
        <end position="445"/>
    </location>
</feature>
<keyword evidence="14" id="KW-1185">Reference proteome</keyword>
<proteinExistence type="inferred from homology"/>
<feature type="transmembrane region" description="Helical" evidence="12">
    <location>
        <begin position="361"/>
        <end position="380"/>
    </location>
</feature>
<dbReference type="EC" id="2.4.1.-" evidence="12"/>
<evidence type="ECO:0000256" key="1">
    <source>
        <dbReference type="ARBA" id="ARBA00004477"/>
    </source>
</evidence>
<dbReference type="InterPro" id="IPR005599">
    <property type="entry name" value="GPI_mannosylTrfase"/>
</dbReference>
<feature type="transmembrane region" description="Helical" evidence="12">
    <location>
        <begin position="266"/>
        <end position="288"/>
    </location>
</feature>
<reference evidence="13 14" key="1">
    <citation type="submission" date="2015-09" db="EMBL/GenBank/DDBJ databases">
        <title>Draft genome of a European isolate of the apple canker pathogen Neonectria ditissima.</title>
        <authorList>
            <person name="Gomez-Cortecero A."/>
            <person name="Harrison R.J."/>
            <person name="Armitage A.D."/>
        </authorList>
    </citation>
    <scope>NUCLEOTIDE SEQUENCE [LARGE SCALE GENOMIC DNA]</scope>
    <source>
        <strain evidence="13 14">R09/05</strain>
    </source>
</reference>
<dbReference type="OrthoDB" id="416834at2759"/>
<keyword evidence="9 12" id="KW-1133">Transmembrane helix</keyword>
<comment type="similarity">
    <text evidence="3">Belongs to the glycosyltransferase 22 family. PIGB subfamily.</text>
</comment>
<evidence type="ECO:0000256" key="4">
    <source>
        <dbReference type="ARBA" id="ARBA00022502"/>
    </source>
</evidence>
<keyword evidence="4" id="KW-0337">GPI-anchor biosynthesis</keyword>
<dbReference type="GO" id="GO:0006506">
    <property type="term" value="P:GPI anchor biosynthetic process"/>
    <property type="evidence" value="ECO:0007669"/>
    <property type="project" value="UniProtKB-UniPathway"/>
</dbReference>
<dbReference type="GO" id="GO:0005789">
    <property type="term" value="C:endoplasmic reticulum membrane"/>
    <property type="evidence" value="ECO:0007669"/>
    <property type="project" value="UniProtKB-SubCell"/>
</dbReference>
<keyword evidence="7 12" id="KW-0812">Transmembrane</keyword>
<keyword evidence="8 12" id="KW-0256">Endoplasmic reticulum</keyword>
<gene>
    <name evidence="13" type="ORF">AK830_g9757</name>
</gene>
<evidence type="ECO:0000256" key="6">
    <source>
        <dbReference type="ARBA" id="ARBA00022679"/>
    </source>
</evidence>
<evidence type="ECO:0000313" key="13">
    <source>
        <dbReference type="EMBL" id="KPM36806.1"/>
    </source>
</evidence>
<dbReference type="PANTHER" id="PTHR22760:SF4">
    <property type="entry name" value="GPI MANNOSYLTRANSFERASE 3"/>
    <property type="match status" value="1"/>
</dbReference>
<keyword evidence="10 12" id="KW-0472">Membrane</keyword>
<dbReference type="STRING" id="78410.A0A0P7AU21"/>
<evidence type="ECO:0000256" key="2">
    <source>
        <dbReference type="ARBA" id="ARBA00004687"/>
    </source>
</evidence>
<sequence length="631" mass="70977">MVSTTPEIASSGPISASVPTIDPSLSDEVVDETRNRINRPLFLRSILVIRLINAWWIVTFFQPDEYFQALEPAWNLAFGSRSGAWLTWEWKYQLRSSLHPALFSGVYLLAEAISSLLPTGNVLRAEVLVAAPAALQAVIAGLGDWFTWQLAVIIYGPNSNVSFFALFLSLFNPFNWYCSTRTFSNSLETTLTVMALYFWPWELLSTAQTTKENPKPAPILRSLWSLRASLCLAAVAVILRPTNILIWITIIFVILTRVSLQGPSPLTFSTVLILIREGILCGSLILALSATSDRVYFGFWTFPPYNFLYFNISKSLAVFYGRNPWHYYLIQGLPLICTTSLPFALMALYRPSGSSHIQANTRKTLAYTVFTTVLALSLISHKEVRFIYPLLPVINVLAAPVAASFFSSQPASTTRNPRPRPVPRNTLYLLAALAVNLLLAGYLTFLHQPAPLSVLTYLRHQYERIHPASVKLAHTSHFSAAAPDDDELFALFLMPCHSTPWRSHLVYPGLRAYALTCEPPLHTQPNTPERDEYRDEADRFYDDPMAFLGHELFAPAKSLPTPRYIVGFEGIEPWLLDFLKTPEGQALGIKSLRPVWDGFNGLFNEDWRRSGKMIVWDTGLYDGNINTSKEK</sequence>
<dbReference type="AlphaFoldDB" id="A0A0P7AU21"/>
<feature type="transmembrane region" description="Helical" evidence="12">
    <location>
        <begin position="148"/>
        <end position="171"/>
    </location>
</feature>
<evidence type="ECO:0000313" key="14">
    <source>
        <dbReference type="Proteomes" id="UP000050424"/>
    </source>
</evidence>
<feature type="transmembrane region" description="Helical" evidence="12">
    <location>
        <begin position="295"/>
        <end position="313"/>
    </location>
</feature>
<feature type="transmembrane region" description="Helical" evidence="12">
    <location>
        <begin position="41"/>
        <end position="61"/>
    </location>
</feature>
<comment type="subcellular location">
    <subcellularLocation>
        <location evidence="1 12">Endoplasmic reticulum membrane</location>
        <topology evidence="1 12">Multi-pass membrane protein</topology>
    </subcellularLocation>
</comment>
<evidence type="ECO:0000256" key="5">
    <source>
        <dbReference type="ARBA" id="ARBA00022676"/>
    </source>
</evidence>
<feature type="transmembrane region" description="Helical" evidence="12">
    <location>
        <begin position="386"/>
        <end position="406"/>
    </location>
</feature>
<keyword evidence="6 13" id="KW-0808">Transferase</keyword>
<dbReference type="GO" id="GO:0000026">
    <property type="term" value="F:alpha-1,2-mannosyltransferase activity"/>
    <property type="evidence" value="ECO:0007669"/>
    <property type="project" value="TreeGrafter"/>
</dbReference>
<dbReference type="Pfam" id="PF03901">
    <property type="entry name" value="Glyco_transf_22"/>
    <property type="match status" value="1"/>
</dbReference>
<evidence type="ECO:0000256" key="11">
    <source>
        <dbReference type="ARBA" id="ARBA00024708"/>
    </source>
</evidence>
<dbReference type="PANTHER" id="PTHR22760">
    <property type="entry name" value="GLYCOSYLTRANSFERASE"/>
    <property type="match status" value="1"/>
</dbReference>
<comment type="pathway">
    <text evidence="2">Glycolipid biosynthesis; glycosylphosphatidylinositol-anchor biosynthesis.</text>
</comment>
<evidence type="ECO:0000256" key="8">
    <source>
        <dbReference type="ARBA" id="ARBA00022824"/>
    </source>
</evidence>